<sequence>MNILYLHGLDGSLSEEKRTALSKYGVVFGPQIDYRSSENIFDSLVAQFQDKKIDVVIGNSAGGLAGYYISLAYNTPCLIFNPALPYSSIIQNIPQNLPKREKYLQVVLGKKDDVIKANDNLVFLEKNLDADFEYSTHLLNNVGHQIPIANFETELASFFDVVGRE</sequence>
<dbReference type="OrthoDB" id="1438136at2"/>
<keyword evidence="2" id="KW-1185">Reference proteome</keyword>
<dbReference type="InterPro" id="IPR029058">
    <property type="entry name" value="AB_hydrolase_fold"/>
</dbReference>
<proteinExistence type="predicted"/>
<evidence type="ECO:0000313" key="2">
    <source>
        <dbReference type="Proteomes" id="UP000295668"/>
    </source>
</evidence>
<accession>A0A4R5MNH3</accession>
<dbReference type="SUPFAM" id="SSF53474">
    <property type="entry name" value="alpha/beta-Hydrolases"/>
    <property type="match status" value="1"/>
</dbReference>
<reference evidence="1 2" key="1">
    <citation type="submission" date="2019-02" db="EMBL/GenBank/DDBJ databases">
        <title>Pedobacter sp. nov., a novel speices isolated from soil of pinguins habitat in Antarcitica.</title>
        <authorList>
            <person name="He R.-H."/>
        </authorList>
    </citation>
    <scope>NUCLEOTIDE SEQUENCE [LARGE SCALE GENOMIC DNA]</scope>
    <source>
        <strain evidence="1 2">E01020</strain>
    </source>
</reference>
<dbReference type="RefSeq" id="WP_133261208.1">
    <property type="nucleotide sequence ID" value="NZ_SJCY01000002.1"/>
</dbReference>
<dbReference type="InterPro" id="IPR008886">
    <property type="entry name" value="UPF0227/Esterase_YqiA"/>
</dbReference>
<dbReference type="AlphaFoldDB" id="A0A4R5MNH3"/>
<protein>
    <submittedName>
        <fullName evidence="1">Alpha/beta hydrolase</fullName>
    </submittedName>
</protein>
<dbReference type="EMBL" id="SJCY01000002">
    <property type="protein sequence ID" value="TDG37116.1"/>
    <property type="molecule type" value="Genomic_DNA"/>
</dbReference>
<gene>
    <name evidence="1" type="ORF">EZJ43_03070</name>
</gene>
<organism evidence="1 2">
    <name type="scientific">Pedobacter changchengzhani</name>
    <dbReference type="NCBI Taxonomy" id="2529274"/>
    <lineage>
        <taxon>Bacteria</taxon>
        <taxon>Pseudomonadati</taxon>
        <taxon>Bacteroidota</taxon>
        <taxon>Sphingobacteriia</taxon>
        <taxon>Sphingobacteriales</taxon>
        <taxon>Sphingobacteriaceae</taxon>
        <taxon>Pedobacter</taxon>
    </lineage>
</organism>
<dbReference type="Gene3D" id="3.40.50.1820">
    <property type="entry name" value="alpha/beta hydrolase"/>
    <property type="match status" value="1"/>
</dbReference>
<comment type="caution">
    <text evidence="1">The sequence shown here is derived from an EMBL/GenBank/DDBJ whole genome shotgun (WGS) entry which is preliminary data.</text>
</comment>
<dbReference type="Pfam" id="PF05728">
    <property type="entry name" value="UPF0227"/>
    <property type="match status" value="1"/>
</dbReference>
<dbReference type="Proteomes" id="UP000295668">
    <property type="component" value="Unassembled WGS sequence"/>
</dbReference>
<name>A0A4R5MNH3_9SPHI</name>
<evidence type="ECO:0000313" key="1">
    <source>
        <dbReference type="EMBL" id="TDG37116.1"/>
    </source>
</evidence>
<keyword evidence="1" id="KW-0378">Hydrolase</keyword>
<dbReference type="GO" id="GO:0016787">
    <property type="term" value="F:hydrolase activity"/>
    <property type="evidence" value="ECO:0007669"/>
    <property type="project" value="UniProtKB-KW"/>
</dbReference>